<dbReference type="InterPro" id="IPR011990">
    <property type="entry name" value="TPR-like_helical_dom_sf"/>
</dbReference>
<dbReference type="EMBL" id="QKKF02019844">
    <property type="protein sequence ID" value="RZF39607.1"/>
    <property type="molecule type" value="Genomic_DNA"/>
</dbReference>
<dbReference type="Proteomes" id="UP000291343">
    <property type="component" value="Unassembled WGS sequence"/>
</dbReference>
<dbReference type="InterPro" id="IPR001680">
    <property type="entry name" value="WD40_rpt"/>
</dbReference>
<dbReference type="FunCoup" id="A0A482X166">
    <property type="interactions" value="82"/>
</dbReference>
<keyword evidence="4" id="KW-0677">Repeat</keyword>
<dbReference type="InterPro" id="IPR056168">
    <property type="entry name" value="TPR_IF140/IFT172/WDR19"/>
</dbReference>
<dbReference type="GO" id="GO:0005930">
    <property type="term" value="C:axoneme"/>
    <property type="evidence" value="ECO:0007669"/>
    <property type="project" value="TreeGrafter"/>
</dbReference>
<keyword evidence="12" id="KW-1185">Reference proteome</keyword>
<evidence type="ECO:0000256" key="4">
    <source>
        <dbReference type="ARBA" id="ARBA00022737"/>
    </source>
</evidence>
<dbReference type="OrthoDB" id="2186662at2759"/>
<dbReference type="FunFam" id="1.25.40.470:FF:000021">
    <property type="entry name" value="Intraflagellar transport protein osm-1"/>
    <property type="match status" value="1"/>
</dbReference>
<keyword evidence="5" id="KW-0802">TPR repeat</keyword>
<dbReference type="SUPFAM" id="SSF48452">
    <property type="entry name" value="TPR-like"/>
    <property type="match status" value="2"/>
</dbReference>
<organism evidence="11 12">
    <name type="scientific">Laodelphax striatellus</name>
    <name type="common">Small brown planthopper</name>
    <name type="synonym">Delphax striatella</name>
    <dbReference type="NCBI Taxonomy" id="195883"/>
    <lineage>
        <taxon>Eukaryota</taxon>
        <taxon>Metazoa</taxon>
        <taxon>Ecdysozoa</taxon>
        <taxon>Arthropoda</taxon>
        <taxon>Hexapoda</taxon>
        <taxon>Insecta</taxon>
        <taxon>Pterygota</taxon>
        <taxon>Neoptera</taxon>
        <taxon>Paraneoptera</taxon>
        <taxon>Hemiptera</taxon>
        <taxon>Auchenorrhyncha</taxon>
        <taxon>Fulgoroidea</taxon>
        <taxon>Delphacidae</taxon>
        <taxon>Criomorphinae</taxon>
        <taxon>Laodelphax</taxon>
    </lineage>
</organism>
<dbReference type="FunFam" id="1.25.40.470:FF:000012">
    <property type="entry name" value="intraflagellar transport protein 172 homolog"/>
    <property type="match status" value="1"/>
</dbReference>
<evidence type="ECO:0000259" key="9">
    <source>
        <dbReference type="Pfam" id="PF23387"/>
    </source>
</evidence>
<keyword evidence="7" id="KW-0966">Cell projection</keyword>
<protein>
    <recommendedName>
        <fullName evidence="13">Outer segment 2</fullName>
    </recommendedName>
</protein>
<dbReference type="Pfam" id="PF23387">
    <property type="entry name" value="TPR_IFT80_172"/>
    <property type="match status" value="1"/>
</dbReference>
<dbReference type="Gene3D" id="1.25.40.10">
    <property type="entry name" value="Tetratricopeptide repeat domain"/>
    <property type="match status" value="1"/>
</dbReference>
<proteinExistence type="inferred from homology"/>
<keyword evidence="3" id="KW-0853">WD repeat</keyword>
<sequence>MQLKHLKTIVTAQDGPAKIMAIAWAPNNLKLAVCNSERIIVLFDEHGEKRDKFPTKPADSKNGRKSYFVKGLAFSPDSTKLAVGQTDNIIYIYKIGDDWGDKKVICNKFVQQCPVTCLIWLTEGPIIYGQTDGKVRAAHVKANKTQTLFATNSYVASLASNVRGTGFLSGHADGTIVRYYIAEDPAMEQQGRLLVHPVPPYALAWPIGFVVAAGCDRKVTIYDRDGRQNKQFDYPNEKEFETACCSPSGQAVAVASYDRIRVYAWSPRKSSWEEEPPKEIPDMYSIGALSWKRDGSRIAGGGLCGSVELFESVLKRTVWKNKFEMTYVGPSQVLVKPMNSDARGVILKSQYGHEIDDVRIMGGDRYLLARTPDTLLLGDLHRNLLSEVGWPDSGRMERFYFDNPNVCLIFNAGELSLVEYGNNEILGSVRTEFMNPHLISARLNERRQLNSPEDNKKLAYLLDMKTISIVDLIYGMTILQISHDSKIDWLELNETGHKLLFRDKKMRLTLLDTRSAERHPILSYCTFVQWVTGSDVVVAQSRNSACVWYNIDNPDRVTSFPIKGEIFDVVRHEGKTEILTQDGTHQMGYELDEGLVEFGTAVHDSDFGRAVLFLESVSRPEAEGMWQNLAEIALQLHNLTVAERCYAALGDISRTYYLRETLKIAQDFAKQNGGDGMDCPEVWARMAILNKQLKTAEAIYLEQNELEKALDMYKNLHKWDEAIELAEMKGYRGLKELQAKHMQWLMETRQEEKAGELKEKAGDLGAALNLYLKAGLASKAARLVLSERDLLANEDVVSRVVSALTKGEHYTQAGQLYEAVKRTDKALECYTKGHSFSKAVELARSHSPKEVVNLEEEWGDYLVSNKQLDAAINHYIEAGKTVKALDAAMGARQWKKAVQIIQVIDDPSLVEQHYGQLARHFALMKDFRLAEQLYMQAGLHKEAIEMYNNSGDWEKAYSLANRFLEPEQVTKMFIKQGQSLEQIGKLKDAEKLYVAVKQPDLAISMYKSQRQFEQMMRLVTEYHPELVSTTHMHLGQQMESEGNYKVAETHYIAGGEWKLAVKMYRGIDMWEDAHRIAKINGGEQAGQQVAFLWAKSLGGDSAVKLLNKFDLVESCIDYACDSYQFDFAFDLSKSGMKSKMPDIHYKYAMALEDDGKFELAEQEFVKAMKPKEAVLMYIHNQDWENAERVAEQHDEQSMSLVLLGQAKEEFNNKNFPKFESLLLRAHRPELIIKHYQDSGMWVDALRVCREYLPSQMAQLQAEYEREVGSRGLRDVSSILNQAHQWEQSGEFKTAIDCYLRVNKNNCKDPATIVKALTEAANIITKYLDNEEAYNLAKIVGPRLVDVKQYNLAAQVYLAVDMIKEAIDTFILADEWSKAKKIAHELEPSYESYVDSRYKESLKKQGSADQLADVDIISALDLLSEQGQWTKCLETAKPHGPEVLHKYVALYATHLIKEGYSLKALSLYVQLDAPPFPQNYNIYRRIVTDILGMPGLDGPDAFEHWAHLRDMLYGLTESMRSTSDGGGASHFEFDTLMRISHYYAVRTACRGVKALETIICKISIALLRYSDIIPADKAYYEAGVEARNVGRESEAFVFLNHYLDVAEAMEEGSPDLLDHSDFANTDFPAEIALPPSLYLDPQQHEEVKEWVLAISMDQNVDQVLPVDDRNLYESSLSSADSASSAAVACIVTGYPVLGLASGSRGQSAVQFKRPGCAANKDDWNKLTMAAKMAPTNTALADVVRFIGEFCGANTNFSFI</sequence>
<evidence type="ECO:0000256" key="5">
    <source>
        <dbReference type="ARBA" id="ARBA00022803"/>
    </source>
</evidence>
<evidence type="ECO:0000256" key="6">
    <source>
        <dbReference type="ARBA" id="ARBA00023069"/>
    </source>
</evidence>
<evidence type="ECO:0000256" key="2">
    <source>
        <dbReference type="ARBA" id="ARBA00022473"/>
    </source>
</evidence>
<dbReference type="Gene3D" id="1.25.40.470">
    <property type="match status" value="4"/>
</dbReference>
<dbReference type="STRING" id="195883.A0A482X166"/>
<accession>A0A482X166</accession>
<evidence type="ECO:0000256" key="1">
    <source>
        <dbReference type="ARBA" id="ARBA00004138"/>
    </source>
</evidence>
<dbReference type="PANTHER" id="PTHR15722:SF2">
    <property type="entry name" value="INTRAFLAGELLAR TRANSPORT PROTEIN 172 HOMOLOG"/>
    <property type="match status" value="1"/>
</dbReference>
<dbReference type="SUPFAM" id="SSF50998">
    <property type="entry name" value="Quinoprotein alcohol dehydrogenase-like"/>
    <property type="match status" value="1"/>
</dbReference>
<evidence type="ECO:0000256" key="7">
    <source>
        <dbReference type="ARBA" id="ARBA00023273"/>
    </source>
</evidence>
<keyword evidence="6" id="KW-0969">Cilium</keyword>
<dbReference type="FunFam" id="1.25.40.470:FF:000013">
    <property type="entry name" value="intraflagellar transport protein 172 homolog"/>
    <property type="match status" value="1"/>
</dbReference>
<comment type="caution">
    <text evidence="11">The sequence shown here is derived from an EMBL/GenBank/DDBJ whole genome shotgun (WGS) entry which is preliminary data.</text>
</comment>
<dbReference type="GO" id="GO:0036064">
    <property type="term" value="C:ciliary basal body"/>
    <property type="evidence" value="ECO:0007669"/>
    <property type="project" value="TreeGrafter"/>
</dbReference>
<dbReference type="Pfam" id="PF00400">
    <property type="entry name" value="WD40"/>
    <property type="match status" value="1"/>
</dbReference>
<name>A0A482X166_LAOST</name>
<keyword evidence="2" id="KW-0217">Developmental protein</keyword>
<dbReference type="Pfam" id="PF24762">
    <property type="entry name" value="TPR_IF140-IFT172"/>
    <property type="match status" value="2"/>
</dbReference>
<dbReference type="PANTHER" id="PTHR15722">
    <property type="entry name" value="IFT140/172-RELATED"/>
    <property type="match status" value="1"/>
</dbReference>
<dbReference type="GO" id="GO:0030992">
    <property type="term" value="C:intraciliary transport particle B"/>
    <property type="evidence" value="ECO:0007669"/>
    <property type="project" value="TreeGrafter"/>
</dbReference>
<evidence type="ECO:0000313" key="11">
    <source>
        <dbReference type="EMBL" id="RZF39607.1"/>
    </source>
</evidence>
<evidence type="ECO:0000259" key="10">
    <source>
        <dbReference type="Pfam" id="PF24762"/>
    </source>
</evidence>
<evidence type="ECO:0000256" key="8">
    <source>
        <dbReference type="ARBA" id="ARBA00038130"/>
    </source>
</evidence>
<feature type="domain" description="IFT80/172/WDR35 TPR" evidence="9">
    <location>
        <begin position="625"/>
        <end position="758"/>
    </location>
</feature>
<feature type="domain" description="IF140/IFT172/WDR19 TPR" evidence="10">
    <location>
        <begin position="977"/>
        <end position="1197"/>
    </location>
</feature>
<dbReference type="Gene3D" id="2.130.10.10">
    <property type="entry name" value="YVTN repeat-like/Quinoprotein amine dehydrogenase"/>
    <property type="match status" value="2"/>
</dbReference>
<dbReference type="InterPro" id="IPR015943">
    <property type="entry name" value="WD40/YVTN_repeat-like_dom_sf"/>
</dbReference>
<dbReference type="SMART" id="SM00320">
    <property type="entry name" value="WD40"/>
    <property type="match status" value="6"/>
</dbReference>
<dbReference type="SUPFAM" id="SSF50978">
    <property type="entry name" value="WD40 repeat-like"/>
    <property type="match status" value="1"/>
</dbReference>
<evidence type="ECO:0000256" key="3">
    <source>
        <dbReference type="ARBA" id="ARBA00022574"/>
    </source>
</evidence>
<dbReference type="InterPro" id="IPR036322">
    <property type="entry name" value="WD40_repeat_dom_sf"/>
</dbReference>
<dbReference type="InterPro" id="IPR011047">
    <property type="entry name" value="Quinoprotein_ADH-like_sf"/>
</dbReference>
<reference evidence="11 12" key="1">
    <citation type="journal article" date="2017" name="Gigascience">
        <title>Genome sequence of the small brown planthopper, Laodelphax striatellus.</title>
        <authorList>
            <person name="Zhu J."/>
            <person name="Jiang F."/>
            <person name="Wang X."/>
            <person name="Yang P."/>
            <person name="Bao Y."/>
            <person name="Zhao W."/>
            <person name="Wang W."/>
            <person name="Lu H."/>
            <person name="Wang Q."/>
            <person name="Cui N."/>
            <person name="Li J."/>
            <person name="Chen X."/>
            <person name="Luo L."/>
            <person name="Yu J."/>
            <person name="Kang L."/>
            <person name="Cui F."/>
        </authorList>
    </citation>
    <scope>NUCLEOTIDE SEQUENCE [LARGE SCALE GENOMIC DNA]</scope>
    <source>
        <strain evidence="11">Lst14</strain>
    </source>
</reference>
<evidence type="ECO:0008006" key="13">
    <source>
        <dbReference type="Google" id="ProtNLM"/>
    </source>
</evidence>
<gene>
    <name evidence="11" type="ORF">LSTR_LSTR001128</name>
</gene>
<evidence type="ECO:0000313" key="12">
    <source>
        <dbReference type="Proteomes" id="UP000291343"/>
    </source>
</evidence>
<dbReference type="InterPro" id="IPR056157">
    <property type="entry name" value="TPR_IFT80_172_dom"/>
</dbReference>
<feature type="domain" description="IF140/IFT172/WDR19 TPR" evidence="10">
    <location>
        <begin position="759"/>
        <end position="961"/>
    </location>
</feature>
<dbReference type="SMR" id="A0A482X166"/>
<dbReference type="InParanoid" id="A0A482X166"/>
<comment type="subcellular location">
    <subcellularLocation>
        <location evidence="1">Cell projection</location>
        <location evidence="1">Cilium</location>
    </subcellularLocation>
</comment>
<comment type="similarity">
    <text evidence="8">Belongs to the IFT172 family.</text>
</comment>
<dbReference type="GO" id="GO:0042073">
    <property type="term" value="P:intraciliary transport"/>
    <property type="evidence" value="ECO:0007669"/>
    <property type="project" value="TreeGrafter"/>
</dbReference>